<evidence type="ECO:0000256" key="2">
    <source>
        <dbReference type="ARBA" id="ARBA00022614"/>
    </source>
</evidence>
<protein>
    <recommendedName>
        <fullName evidence="13">Leucine-rich repeat-containing N-terminal plant-type domain-containing protein</fullName>
    </recommendedName>
</protein>
<proteinExistence type="predicted"/>
<evidence type="ECO:0000256" key="8">
    <source>
        <dbReference type="ARBA" id="ARBA00023170"/>
    </source>
</evidence>
<accession>A0AAW0EWZ5</accession>
<dbReference type="GO" id="GO:0016020">
    <property type="term" value="C:membrane"/>
    <property type="evidence" value="ECO:0007669"/>
    <property type="project" value="UniProtKB-SubCell"/>
</dbReference>
<reference evidence="11 12" key="1">
    <citation type="journal article" date="2021" name="MBio">
        <title>A New Model Trypanosomatid, Novymonas esmeraldas: Genomic Perception of Its 'Candidatus Pandoraea novymonadis' Endosymbiont.</title>
        <authorList>
            <person name="Zakharova A."/>
            <person name="Saura A."/>
            <person name="Butenko A."/>
            <person name="Podesvova L."/>
            <person name="Warmusova S."/>
            <person name="Kostygov A.Y."/>
            <person name="Nenarokova A."/>
            <person name="Lukes J."/>
            <person name="Opperdoes F.R."/>
            <person name="Yurchenko V."/>
        </authorList>
    </citation>
    <scope>NUCLEOTIDE SEQUENCE [LARGE SCALE GENOMIC DNA]</scope>
    <source>
        <strain evidence="11 12">E262AT.01</strain>
    </source>
</reference>
<keyword evidence="7" id="KW-0472">Membrane</keyword>
<evidence type="ECO:0000256" key="6">
    <source>
        <dbReference type="ARBA" id="ARBA00022989"/>
    </source>
</evidence>
<dbReference type="AlphaFoldDB" id="A0AAW0EWZ5"/>
<gene>
    <name evidence="11" type="ORF">NESM_000852900</name>
</gene>
<evidence type="ECO:0000256" key="7">
    <source>
        <dbReference type="ARBA" id="ARBA00023136"/>
    </source>
</evidence>
<keyword evidence="2" id="KW-0433">Leucine-rich repeat</keyword>
<dbReference type="Proteomes" id="UP001430356">
    <property type="component" value="Unassembled WGS sequence"/>
</dbReference>
<keyword evidence="6" id="KW-1133">Transmembrane helix</keyword>
<evidence type="ECO:0000256" key="10">
    <source>
        <dbReference type="SAM" id="SignalP"/>
    </source>
</evidence>
<dbReference type="Pfam" id="PF13855">
    <property type="entry name" value="LRR_8"/>
    <property type="match status" value="1"/>
</dbReference>
<dbReference type="SUPFAM" id="SSF52058">
    <property type="entry name" value="L domain-like"/>
    <property type="match status" value="1"/>
</dbReference>
<keyword evidence="12" id="KW-1185">Reference proteome</keyword>
<evidence type="ECO:0000256" key="9">
    <source>
        <dbReference type="ARBA" id="ARBA00023180"/>
    </source>
</evidence>
<feature type="chain" id="PRO_5043552998" description="Leucine-rich repeat-containing N-terminal plant-type domain-containing protein" evidence="10">
    <location>
        <begin position="27"/>
        <end position="279"/>
    </location>
</feature>
<name>A0AAW0EWZ5_9TRYP</name>
<dbReference type="Gene3D" id="3.80.10.10">
    <property type="entry name" value="Ribonuclease Inhibitor"/>
    <property type="match status" value="1"/>
</dbReference>
<comment type="subcellular location">
    <subcellularLocation>
        <location evidence="1">Membrane</location>
        <topology evidence="1">Single-pass membrane protein</topology>
    </subcellularLocation>
</comment>
<evidence type="ECO:0008006" key="13">
    <source>
        <dbReference type="Google" id="ProtNLM"/>
    </source>
</evidence>
<organism evidence="11 12">
    <name type="scientific">Novymonas esmeraldas</name>
    <dbReference type="NCBI Taxonomy" id="1808958"/>
    <lineage>
        <taxon>Eukaryota</taxon>
        <taxon>Discoba</taxon>
        <taxon>Euglenozoa</taxon>
        <taxon>Kinetoplastea</taxon>
        <taxon>Metakinetoplastina</taxon>
        <taxon>Trypanosomatida</taxon>
        <taxon>Trypanosomatidae</taxon>
        <taxon>Novymonas</taxon>
    </lineage>
</organism>
<dbReference type="InterPro" id="IPR032675">
    <property type="entry name" value="LRR_dom_sf"/>
</dbReference>
<dbReference type="InterPro" id="IPR001611">
    <property type="entry name" value="Leu-rich_rpt"/>
</dbReference>
<dbReference type="EMBL" id="JAECZO010000183">
    <property type="protein sequence ID" value="KAK7198865.1"/>
    <property type="molecule type" value="Genomic_DNA"/>
</dbReference>
<evidence type="ECO:0000256" key="5">
    <source>
        <dbReference type="ARBA" id="ARBA00022737"/>
    </source>
</evidence>
<dbReference type="PANTHER" id="PTHR27000:SF642">
    <property type="entry name" value="INACTIVE LEUCINE-RICH REPEAT RECEPTOR KINASE XIAO-RELATED"/>
    <property type="match status" value="1"/>
</dbReference>
<evidence type="ECO:0000256" key="1">
    <source>
        <dbReference type="ARBA" id="ARBA00004167"/>
    </source>
</evidence>
<sequence length="279" mass="29399">MAVESCHTVVAAAMLLPLLFFVMVAPLHRPATLVLGDQRGGAAPHGDGQGEDSVAALLLQRFSAPEQHHTLQFLLSFTQTMPDLSLVWTGDNYCAWPAVQCSDNSVMVDLTDAPSFTSNASLPDLADNLNGAQVAVVRIAMCGAGSRLQGTLPSSWGRLRRLRTVLLAGGALTGTLPAAWSGMKSLRTLFVSVNELTGTLPDTWHALGQLRALSLGGNDLTGPLPVSWGNTASSLRYVELAGNALCGCVPAEWRSNTQLRVVCDAALESQNCSTANSCV</sequence>
<evidence type="ECO:0000256" key="3">
    <source>
        <dbReference type="ARBA" id="ARBA00022692"/>
    </source>
</evidence>
<keyword evidence="9" id="KW-0325">Glycoprotein</keyword>
<dbReference type="PANTHER" id="PTHR27000">
    <property type="entry name" value="LEUCINE-RICH REPEAT RECEPTOR-LIKE PROTEIN KINASE FAMILY PROTEIN-RELATED"/>
    <property type="match status" value="1"/>
</dbReference>
<evidence type="ECO:0000313" key="12">
    <source>
        <dbReference type="Proteomes" id="UP001430356"/>
    </source>
</evidence>
<keyword evidence="5" id="KW-0677">Repeat</keyword>
<feature type="signal peptide" evidence="10">
    <location>
        <begin position="1"/>
        <end position="26"/>
    </location>
</feature>
<evidence type="ECO:0000313" key="11">
    <source>
        <dbReference type="EMBL" id="KAK7198865.1"/>
    </source>
</evidence>
<keyword evidence="8" id="KW-0675">Receptor</keyword>
<comment type="caution">
    <text evidence="11">The sequence shown here is derived from an EMBL/GenBank/DDBJ whole genome shotgun (WGS) entry which is preliminary data.</text>
</comment>
<evidence type="ECO:0000256" key="4">
    <source>
        <dbReference type="ARBA" id="ARBA00022729"/>
    </source>
</evidence>
<keyword evidence="3" id="KW-0812">Transmembrane</keyword>
<keyword evidence="4 10" id="KW-0732">Signal</keyword>